<feature type="region of interest" description="Disordered" evidence="1">
    <location>
        <begin position="253"/>
        <end position="327"/>
    </location>
</feature>
<accession>A0A8T0VJ87</accession>
<feature type="region of interest" description="Disordered" evidence="1">
    <location>
        <begin position="1"/>
        <end position="22"/>
    </location>
</feature>
<gene>
    <name evidence="2" type="ORF">PVAP13_2NG325403</name>
</gene>
<comment type="caution">
    <text evidence="2">The sequence shown here is derived from an EMBL/GenBank/DDBJ whole genome shotgun (WGS) entry which is preliminary data.</text>
</comment>
<reference evidence="2" key="1">
    <citation type="submission" date="2020-05" db="EMBL/GenBank/DDBJ databases">
        <title>WGS assembly of Panicum virgatum.</title>
        <authorList>
            <person name="Lovell J.T."/>
            <person name="Jenkins J."/>
            <person name="Shu S."/>
            <person name="Juenger T.E."/>
            <person name="Schmutz J."/>
        </authorList>
    </citation>
    <scope>NUCLEOTIDE SEQUENCE</scope>
    <source>
        <strain evidence="2">AP13</strain>
    </source>
</reference>
<sequence length="327" mass="34866">MAQARRRAGLSPHLCLRGRPPPPAVAVLRRTRRGSSIFLAAVAGRPKSSARRGSMVRRPQRSSTKGGAMEARKGARRPAPTTSSGVLGRAFLPRPAALPCGVHGLRVACAFAGARGGTAQWGARGAARGSLLLAVLGNEELRRAAVGAARTCGGRRGRPRLRSVLSLPCGVHGLRVASAAGALLRRGRRHGLPPPPGRAMALLFSWPGDGREMQRSRETETERVTTVKAERSGLVRQILADGANRIFTEYSPLGSAPSPAVSIQTLQKGGPTHPGWTPSPNQTQAKERGSEGGRCGEEARRRHRESETRGVVRKEKKNRRKLGSHTI</sequence>
<proteinExistence type="predicted"/>
<evidence type="ECO:0000313" key="3">
    <source>
        <dbReference type="Proteomes" id="UP000823388"/>
    </source>
</evidence>
<evidence type="ECO:0000313" key="2">
    <source>
        <dbReference type="EMBL" id="KAG2634878.1"/>
    </source>
</evidence>
<dbReference type="AlphaFoldDB" id="A0A8T0VJ87"/>
<dbReference type="EMBL" id="CM029040">
    <property type="protein sequence ID" value="KAG2634878.1"/>
    <property type="molecule type" value="Genomic_DNA"/>
</dbReference>
<feature type="compositionally biased region" description="Basic and acidic residues" evidence="1">
    <location>
        <begin position="285"/>
        <end position="313"/>
    </location>
</feature>
<feature type="compositionally biased region" description="Basic residues" evidence="1">
    <location>
        <begin position="48"/>
        <end position="60"/>
    </location>
</feature>
<keyword evidence="3" id="KW-1185">Reference proteome</keyword>
<name>A0A8T0VJ87_PANVG</name>
<feature type="region of interest" description="Disordered" evidence="1">
    <location>
        <begin position="43"/>
        <end position="87"/>
    </location>
</feature>
<feature type="compositionally biased region" description="Basic residues" evidence="1">
    <location>
        <begin position="314"/>
        <end position="327"/>
    </location>
</feature>
<protein>
    <submittedName>
        <fullName evidence="2">Uncharacterized protein</fullName>
    </submittedName>
</protein>
<dbReference type="Proteomes" id="UP000823388">
    <property type="component" value="Chromosome 2N"/>
</dbReference>
<organism evidence="2 3">
    <name type="scientific">Panicum virgatum</name>
    <name type="common">Blackwell switchgrass</name>
    <dbReference type="NCBI Taxonomy" id="38727"/>
    <lineage>
        <taxon>Eukaryota</taxon>
        <taxon>Viridiplantae</taxon>
        <taxon>Streptophyta</taxon>
        <taxon>Embryophyta</taxon>
        <taxon>Tracheophyta</taxon>
        <taxon>Spermatophyta</taxon>
        <taxon>Magnoliopsida</taxon>
        <taxon>Liliopsida</taxon>
        <taxon>Poales</taxon>
        <taxon>Poaceae</taxon>
        <taxon>PACMAD clade</taxon>
        <taxon>Panicoideae</taxon>
        <taxon>Panicodae</taxon>
        <taxon>Paniceae</taxon>
        <taxon>Panicinae</taxon>
        <taxon>Panicum</taxon>
        <taxon>Panicum sect. Hiantes</taxon>
    </lineage>
</organism>
<evidence type="ECO:0000256" key="1">
    <source>
        <dbReference type="SAM" id="MobiDB-lite"/>
    </source>
</evidence>